<dbReference type="Proteomes" id="UP000011761">
    <property type="component" value="Unassembled WGS sequence"/>
</dbReference>
<dbReference type="InterPro" id="IPR036864">
    <property type="entry name" value="Zn2-C6_fun-type_DNA-bd_sf"/>
</dbReference>
<gene>
    <name evidence="6" type="ORF">BAUCODRAFT_36648</name>
</gene>
<evidence type="ECO:0000256" key="4">
    <source>
        <dbReference type="SAM" id="MobiDB-lite"/>
    </source>
</evidence>
<dbReference type="CDD" id="cd00067">
    <property type="entry name" value="GAL4"/>
    <property type="match status" value="1"/>
</dbReference>
<comment type="subcellular location">
    <subcellularLocation>
        <location evidence="1">Nucleus</location>
    </subcellularLocation>
</comment>
<evidence type="ECO:0000256" key="2">
    <source>
        <dbReference type="ARBA" id="ARBA00022723"/>
    </source>
</evidence>
<dbReference type="GeneID" id="19113020"/>
<keyword evidence="2" id="KW-0479">Metal-binding</keyword>
<dbReference type="CDD" id="cd12148">
    <property type="entry name" value="fungal_TF_MHR"/>
    <property type="match status" value="1"/>
</dbReference>
<dbReference type="HOGENOM" id="CLU_004083_5_3_1"/>
<reference evidence="6 7" key="1">
    <citation type="journal article" date="2012" name="PLoS Pathog.">
        <title>Diverse lifestyles and strategies of plant pathogenesis encoded in the genomes of eighteen Dothideomycetes fungi.</title>
        <authorList>
            <person name="Ohm R.A."/>
            <person name="Feau N."/>
            <person name="Henrissat B."/>
            <person name="Schoch C.L."/>
            <person name="Horwitz B.A."/>
            <person name="Barry K.W."/>
            <person name="Condon B.J."/>
            <person name="Copeland A.C."/>
            <person name="Dhillon B."/>
            <person name="Glaser F."/>
            <person name="Hesse C.N."/>
            <person name="Kosti I."/>
            <person name="LaButti K."/>
            <person name="Lindquist E.A."/>
            <person name="Lucas S."/>
            <person name="Salamov A.A."/>
            <person name="Bradshaw R.E."/>
            <person name="Ciuffetti L."/>
            <person name="Hamelin R.C."/>
            <person name="Kema G.H.J."/>
            <person name="Lawrence C."/>
            <person name="Scott J.A."/>
            <person name="Spatafora J.W."/>
            <person name="Turgeon B.G."/>
            <person name="de Wit P.J.G.M."/>
            <person name="Zhong S."/>
            <person name="Goodwin S.B."/>
            <person name="Grigoriev I.V."/>
        </authorList>
    </citation>
    <scope>NUCLEOTIDE SEQUENCE [LARGE SCALE GENOMIC DNA]</scope>
    <source>
        <strain evidence="6 7">UAMH 10762</strain>
    </source>
</reference>
<dbReference type="PANTHER" id="PTHR31001">
    <property type="entry name" value="UNCHARACTERIZED TRANSCRIPTIONAL REGULATORY PROTEIN"/>
    <property type="match status" value="1"/>
</dbReference>
<keyword evidence="7" id="KW-1185">Reference proteome</keyword>
<organism evidence="6 7">
    <name type="scientific">Baudoinia panamericana (strain UAMH 10762)</name>
    <name type="common">Angels' share fungus</name>
    <name type="synonym">Baudoinia compniacensis (strain UAMH 10762)</name>
    <dbReference type="NCBI Taxonomy" id="717646"/>
    <lineage>
        <taxon>Eukaryota</taxon>
        <taxon>Fungi</taxon>
        <taxon>Dikarya</taxon>
        <taxon>Ascomycota</taxon>
        <taxon>Pezizomycotina</taxon>
        <taxon>Dothideomycetes</taxon>
        <taxon>Dothideomycetidae</taxon>
        <taxon>Mycosphaerellales</taxon>
        <taxon>Teratosphaeriaceae</taxon>
        <taxon>Baudoinia</taxon>
    </lineage>
</organism>
<dbReference type="Gene3D" id="4.10.240.10">
    <property type="entry name" value="Zn(2)-C6 fungal-type DNA-binding domain"/>
    <property type="match status" value="1"/>
</dbReference>
<dbReference type="RefSeq" id="XP_007678677.1">
    <property type="nucleotide sequence ID" value="XM_007680487.1"/>
</dbReference>
<name>M2MCC9_BAUPA</name>
<dbReference type="Pfam" id="PF04082">
    <property type="entry name" value="Fungal_trans"/>
    <property type="match status" value="1"/>
</dbReference>
<dbReference type="GO" id="GO:0003677">
    <property type="term" value="F:DNA binding"/>
    <property type="evidence" value="ECO:0007669"/>
    <property type="project" value="InterPro"/>
</dbReference>
<dbReference type="EMBL" id="KB445559">
    <property type="protein sequence ID" value="EMC94176.1"/>
    <property type="molecule type" value="Genomic_DNA"/>
</dbReference>
<dbReference type="PANTHER" id="PTHR31001:SF85">
    <property type="entry name" value="ZN(II)2CYS6 TRANSCRIPTION FACTOR (EUROFUNG)"/>
    <property type="match status" value="1"/>
</dbReference>
<proteinExistence type="predicted"/>
<dbReference type="Pfam" id="PF00172">
    <property type="entry name" value="Zn_clus"/>
    <property type="match status" value="1"/>
</dbReference>
<dbReference type="SMART" id="SM00906">
    <property type="entry name" value="Fungal_trans"/>
    <property type="match status" value="1"/>
</dbReference>
<feature type="region of interest" description="Disordered" evidence="4">
    <location>
        <begin position="120"/>
        <end position="139"/>
    </location>
</feature>
<sequence>MTTTAGQMRPLAIAPATNGTSQSQDTAAPTPCMPYTCTTCARRKVKCDKQGPPCSTCQKGRLECHYEAPPPRKRKRKAADDLHEKLEHYEDVLKQHGLLQASNSSSPADDDTHREVVQTSLPRLPQSVPTGGKHLSRNGTFLSGKGKSRYIDSLIWNSLPEEDMNASDEEDAADGDVHPSLIYRNRLSLDPLSATVLGVGQPGQSLLELHPTYDQAMKMWRCYLTHVEPLIKIFHAPTALAVVQRAASNPSSASKAVECLLFAVYHFAVTAMSDEECEKWLEQSRQQLQARYYAAVTQALVNAAFLRTSDISVLQSYVLFLLSVRPRYDPQTFWVLTGVATRIAFRIGLHRDPETLGVGPFDVQMRRRLFWQILPLDGMSGQISGTGMSIGRDQWDTKQPININDEDIWPDMTEPPVPRKGATEMMFCLMRAEVGMTHQKAAPLVGAYAAMWDAGTSEANDAIDNLVNELEVTLEEKYLRYCDPFDSFHLLAMSMGRGGLSLMRLRLKLPRVKLHPNISDDERKEIWRLANRITDFVQSVLTNALLKKYSWHLQAMLQYDAMIWMLNEIRRGSFVVTDPQEVWLKLERIYECYPAFMGQRRAIHIAFSKLTLKAWEQQPAEWRRLFDKEPVFFEKLRLSIKNRRDKKAELKAQAPNANHPWEAQENPLPSPKPDDPATTTSNSSGFGIDLADDFNPDTIDWGFWDQLLRDTDSFPMPQ</sequence>
<evidence type="ECO:0000313" key="6">
    <source>
        <dbReference type="EMBL" id="EMC94176.1"/>
    </source>
</evidence>
<protein>
    <recommendedName>
        <fullName evidence="5">Zn(2)-C6 fungal-type domain-containing protein</fullName>
    </recommendedName>
</protein>
<dbReference type="SMART" id="SM00066">
    <property type="entry name" value="GAL4"/>
    <property type="match status" value="1"/>
</dbReference>
<dbReference type="PROSITE" id="PS50048">
    <property type="entry name" value="ZN2_CY6_FUNGAL_2"/>
    <property type="match status" value="1"/>
</dbReference>
<feature type="region of interest" description="Disordered" evidence="4">
    <location>
        <begin position="647"/>
        <end position="691"/>
    </location>
</feature>
<dbReference type="GO" id="GO:0008270">
    <property type="term" value="F:zinc ion binding"/>
    <property type="evidence" value="ECO:0007669"/>
    <property type="project" value="InterPro"/>
</dbReference>
<evidence type="ECO:0000313" key="7">
    <source>
        <dbReference type="Proteomes" id="UP000011761"/>
    </source>
</evidence>
<dbReference type="GO" id="GO:0000981">
    <property type="term" value="F:DNA-binding transcription factor activity, RNA polymerase II-specific"/>
    <property type="evidence" value="ECO:0007669"/>
    <property type="project" value="InterPro"/>
</dbReference>
<dbReference type="KEGG" id="bcom:BAUCODRAFT_36648"/>
<dbReference type="OMA" id="AVFSMSD"/>
<dbReference type="InterPro" id="IPR001138">
    <property type="entry name" value="Zn2Cys6_DnaBD"/>
</dbReference>
<evidence type="ECO:0000256" key="3">
    <source>
        <dbReference type="ARBA" id="ARBA00023242"/>
    </source>
</evidence>
<dbReference type="InterPro" id="IPR007219">
    <property type="entry name" value="XnlR_reg_dom"/>
</dbReference>
<dbReference type="GO" id="GO:0006351">
    <property type="term" value="P:DNA-templated transcription"/>
    <property type="evidence" value="ECO:0007669"/>
    <property type="project" value="InterPro"/>
</dbReference>
<dbReference type="AlphaFoldDB" id="M2MCC9"/>
<dbReference type="SUPFAM" id="SSF57701">
    <property type="entry name" value="Zn2/Cys6 DNA-binding domain"/>
    <property type="match status" value="1"/>
</dbReference>
<dbReference type="PROSITE" id="PS00463">
    <property type="entry name" value="ZN2_CY6_FUNGAL_1"/>
    <property type="match status" value="1"/>
</dbReference>
<feature type="region of interest" description="Disordered" evidence="4">
    <location>
        <begin position="1"/>
        <end position="28"/>
    </location>
</feature>
<dbReference type="GO" id="GO:0005634">
    <property type="term" value="C:nucleus"/>
    <property type="evidence" value="ECO:0007669"/>
    <property type="project" value="UniProtKB-SubCell"/>
</dbReference>
<dbReference type="OrthoDB" id="2269373at2759"/>
<dbReference type="InterPro" id="IPR050613">
    <property type="entry name" value="Sec_Metabolite_Reg"/>
</dbReference>
<evidence type="ECO:0000256" key="1">
    <source>
        <dbReference type="ARBA" id="ARBA00004123"/>
    </source>
</evidence>
<evidence type="ECO:0000259" key="5">
    <source>
        <dbReference type="PROSITE" id="PS50048"/>
    </source>
</evidence>
<feature type="domain" description="Zn(2)-C6 fungal-type" evidence="5">
    <location>
        <begin position="36"/>
        <end position="66"/>
    </location>
</feature>
<dbReference type="eggNOG" id="ENOG502QYWX">
    <property type="taxonomic scope" value="Eukaryota"/>
</dbReference>
<keyword evidence="3" id="KW-0539">Nucleus</keyword>
<accession>M2MCC9</accession>